<gene>
    <name evidence="1" type="ORF">QFC19_004583</name>
</gene>
<evidence type="ECO:0000313" key="2">
    <source>
        <dbReference type="Proteomes" id="UP001241377"/>
    </source>
</evidence>
<organism evidence="1 2">
    <name type="scientific">Naganishia cerealis</name>
    <dbReference type="NCBI Taxonomy" id="610337"/>
    <lineage>
        <taxon>Eukaryota</taxon>
        <taxon>Fungi</taxon>
        <taxon>Dikarya</taxon>
        <taxon>Basidiomycota</taxon>
        <taxon>Agaricomycotina</taxon>
        <taxon>Tremellomycetes</taxon>
        <taxon>Filobasidiales</taxon>
        <taxon>Filobasidiaceae</taxon>
        <taxon>Naganishia</taxon>
    </lineage>
</organism>
<reference evidence="1" key="1">
    <citation type="submission" date="2023-04" db="EMBL/GenBank/DDBJ databases">
        <title>Draft Genome sequencing of Naganishia species isolated from polar environments using Oxford Nanopore Technology.</title>
        <authorList>
            <person name="Leo P."/>
            <person name="Venkateswaran K."/>
        </authorList>
    </citation>
    <scope>NUCLEOTIDE SEQUENCE</scope>
    <source>
        <strain evidence="1">MNA-CCFEE 5261</strain>
    </source>
</reference>
<name>A0ACC2VVH2_9TREE</name>
<sequence>MSDADPKKLEEEKQRHLSGKDQDKQSHPEDAPGWNETLASESEAVIKAELSEDGPPSKELQEKTVKHINRE</sequence>
<keyword evidence="2" id="KW-1185">Reference proteome</keyword>
<evidence type="ECO:0000313" key="1">
    <source>
        <dbReference type="EMBL" id="KAJ9102855.1"/>
    </source>
</evidence>
<proteinExistence type="predicted"/>
<accession>A0ACC2VVH2</accession>
<protein>
    <submittedName>
        <fullName evidence="1">Uncharacterized protein</fullName>
    </submittedName>
</protein>
<dbReference type="EMBL" id="JASBWR010000049">
    <property type="protein sequence ID" value="KAJ9102855.1"/>
    <property type="molecule type" value="Genomic_DNA"/>
</dbReference>
<dbReference type="Proteomes" id="UP001241377">
    <property type="component" value="Unassembled WGS sequence"/>
</dbReference>
<comment type="caution">
    <text evidence="1">The sequence shown here is derived from an EMBL/GenBank/DDBJ whole genome shotgun (WGS) entry which is preliminary data.</text>
</comment>